<accession>K7E0W7</accession>
<feature type="region of interest" description="Disordered" evidence="5">
    <location>
        <begin position="1140"/>
        <end position="1219"/>
    </location>
</feature>
<dbReference type="InterPro" id="IPR017907">
    <property type="entry name" value="Znf_RING_CS"/>
</dbReference>
<dbReference type="HOGENOM" id="CLU_794443_0_0_1"/>
<dbReference type="Pfam" id="PF23030">
    <property type="entry name" value="SCAF11-like_C"/>
    <property type="match status" value="1"/>
</dbReference>
<evidence type="ECO:0000313" key="7">
    <source>
        <dbReference type="Ensembl" id="ENSMODP00000039418.2"/>
    </source>
</evidence>
<feature type="region of interest" description="Disordered" evidence="5">
    <location>
        <begin position="1"/>
        <end position="25"/>
    </location>
</feature>
<dbReference type="STRING" id="13616.ENSMODP00000039418"/>
<protein>
    <recommendedName>
        <fullName evidence="6">RING-type domain-containing protein</fullName>
    </recommendedName>
</protein>
<evidence type="ECO:0000256" key="5">
    <source>
        <dbReference type="SAM" id="MobiDB-lite"/>
    </source>
</evidence>
<evidence type="ECO:0000256" key="4">
    <source>
        <dbReference type="PROSITE-ProRule" id="PRU00175"/>
    </source>
</evidence>
<dbReference type="Pfam" id="PF13639">
    <property type="entry name" value="zf-RING_2"/>
    <property type="match status" value="1"/>
</dbReference>
<feature type="compositionally biased region" description="Basic residues" evidence="5">
    <location>
        <begin position="800"/>
        <end position="822"/>
    </location>
</feature>
<feature type="domain" description="RING-type" evidence="6">
    <location>
        <begin position="40"/>
        <end position="81"/>
    </location>
</feature>
<feature type="region of interest" description="Disordered" evidence="5">
    <location>
        <begin position="289"/>
        <end position="325"/>
    </location>
</feature>
<dbReference type="Ensembl" id="ENSMODT00000042526.2">
    <property type="protein sequence ID" value="ENSMODP00000039418.2"/>
    <property type="gene ID" value="ENSMODG00000029095.2"/>
</dbReference>
<reference evidence="7" key="3">
    <citation type="submission" date="2025-09" db="UniProtKB">
        <authorList>
            <consortium name="Ensembl"/>
        </authorList>
    </citation>
    <scope>IDENTIFICATION</scope>
</reference>
<evidence type="ECO:0000256" key="3">
    <source>
        <dbReference type="ARBA" id="ARBA00022833"/>
    </source>
</evidence>
<dbReference type="SUPFAM" id="SSF57850">
    <property type="entry name" value="RING/U-box"/>
    <property type="match status" value="1"/>
</dbReference>
<evidence type="ECO:0000256" key="1">
    <source>
        <dbReference type="ARBA" id="ARBA00022723"/>
    </source>
</evidence>
<dbReference type="OMA" id="AIRYREY"/>
<feature type="compositionally biased region" description="Basic and acidic residues" evidence="5">
    <location>
        <begin position="679"/>
        <end position="701"/>
    </location>
</feature>
<feature type="region of interest" description="Disordered" evidence="5">
    <location>
        <begin position="1310"/>
        <end position="1334"/>
    </location>
</feature>
<feature type="compositionally biased region" description="Basic and acidic residues" evidence="5">
    <location>
        <begin position="741"/>
        <end position="799"/>
    </location>
</feature>
<dbReference type="eggNOG" id="KOG0825">
    <property type="taxonomic scope" value="Eukaryota"/>
</dbReference>
<feature type="compositionally biased region" description="Polar residues" evidence="5">
    <location>
        <begin position="1060"/>
        <end position="1072"/>
    </location>
</feature>
<keyword evidence="1" id="KW-0479">Metal-binding</keyword>
<dbReference type="Bgee" id="ENSMODG00000029095">
    <property type="expression patterns" value="Expressed in forelimb bud and 14 other cell types or tissues"/>
</dbReference>
<sequence length="1334" mass="151995">MKKKNNVSNEGDEEHKDTEGEENRMHPPFVVIPYEEADRCPICLSCIIEKEVGFPENCNHIFCITCIRKWAETLPSCPIDRKPFQAIYKFSASQGCIKFQVQVPRQLRETDDKKCECSFKKQDCHSVNIKSCRRKRADVKRDLLIAEFYKDLKKMHKNTSNNEMVNRKATLIKPQRQNCPNHWFRNYFSSVFSSDNHIGESSCTFRSYCTRFSEVTEIDSMIRQKRQELQLSWFPDTLPGVARVGFIPWMAGAEIIPLVSSMLPGTIFPMNTISLENIGSICKEHVLAHTQGGEEKKQTSGTSNSRGTRKPAETTPMRRSTHNMKSETVSLRIHQFQITLSVISSSLPEKPSSSDFADEEVVESDTLPVLDKEYISNTESCSSCIMQPDIEQESANGVGSLNEHVDIEELNENHGKVLDTVEKSFSDSGNQEPSLLVEEEIKEIENKGTEEDTLFLESELSKNNTEKVDEPMETQDKISEHLEFELKADASLESPQNELPTHSKSEGDVYQVHASFKDEVFENPESKVNEDQCTESLKVSTLGHIDSEIKVLCVQSSVVESLEQEETLLVEDHVPESPKVDLLDHTESGELDSPRNEDSTIVYSDNEHFKNELAISAKTNLEENSQDKTQDSDLKSVKDATLTHETENSAHLVDKAKKPQTRRSRFHSPSTTWSPSKDIIWERKRSQSQSPKKDIGKESRKSHSQSPKMESTRGRRRSSSQSLSPKRDVARERKRSQSWSPKREEGRKSQSLSPRRDSSREGRRSQSRTKDSSPREKSRSRSRERENDREGQRRDCVRERRARRWSRSRSHSRSCSRSRTKSSKASFSRNDRDSYSPRWKERWTNDNWKFPRGNDRYRKNEQDKQNENLKKNEVNPDTDEQCSADKHKNDCPDWIMERINSGQDPRTRNTEKFKDSHWEENRHDNSGKSWNKIFGSSWMPSRGRGNWGRSTFRAGFGHNEWNENRWQNRKPLSGNSNSSGNESSKFVEQQSYRRKSEQEFSFDTPADRSGWTSASSWAVRKTLPVDVQNYYSRRGRNSSGPQSGWMRQEEETPEQDQNLKDQTNQQSDGTQFPITMMPQQMNVMQQQMNAQHQTMNIFSYTMGVHAPLMNIQRNPFNIHPQLPMHLHTGVPLMQVAAPANVSQGLPPPPPPPPPSQQVNYIASQPDGKQSQGIPSASHVGNNTSTPVLPAPTATPGNMGTFQGPSSGNASSSSHSKAPNAAVKLAESKVSVTVKASADSLKTDKKLQIQEKAAQEVKLAIKPFYHNKDITKEEYKEIVRKAVDKVCHSKSGEVNSAKVANLVKAYVDKYKHSLEGSQKKNPEEPASTEKKNRMK</sequence>
<feature type="compositionally biased region" description="Basic and acidic residues" evidence="5">
    <location>
        <begin position="625"/>
        <end position="657"/>
    </location>
</feature>
<dbReference type="InParanoid" id="K7E0W7"/>
<feature type="compositionally biased region" description="Basic and acidic residues" evidence="5">
    <location>
        <begin position="570"/>
        <end position="598"/>
    </location>
</feature>
<dbReference type="GO" id="GO:0008270">
    <property type="term" value="F:zinc ion binding"/>
    <property type="evidence" value="ECO:0007669"/>
    <property type="project" value="UniProtKB-KW"/>
</dbReference>
<dbReference type="PANTHER" id="PTHR47048:SF1">
    <property type="entry name" value="PROTEIN SCAF11"/>
    <property type="match status" value="1"/>
</dbReference>
<evidence type="ECO:0000313" key="8">
    <source>
        <dbReference type="Proteomes" id="UP000002280"/>
    </source>
</evidence>
<evidence type="ECO:0000259" key="6">
    <source>
        <dbReference type="PROSITE" id="PS50089"/>
    </source>
</evidence>
<feature type="compositionally biased region" description="Low complexity" evidence="5">
    <location>
        <begin position="1203"/>
        <end position="1219"/>
    </location>
</feature>
<feature type="compositionally biased region" description="Pro residues" evidence="5">
    <location>
        <begin position="1145"/>
        <end position="1155"/>
    </location>
</feature>
<feature type="compositionally biased region" description="Polar residues" evidence="5">
    <location>
        <begin position="1156"/>
        <end position="1186"/>
    </location>
</feature>
<dbReference type="FunFam" id="3.30.40.10:FF:000344">
    <property type="entry name" value="protein SCAF11 isoform X1"/>
    <property type="match status" value="1"/>
</dbReference>
<proteinExistence type="predicted"/>
<feature type="region of interest" description="Disordered" evidence="5">
    <location>
        <begin position="615"/>
        <end position="838"/>
    </location>
</feature>
<keyword evidence="2 4" id="KW-0863">Zinc-finger</keyword>
<dbReference type="SMART" id="SM00184">
    <property type="entry name" value="RING"/>
    <property type="match status" value="1"/>
</dbReference>
<keyword evidence="8" id="KW-1185">Reference proteome</keyword>
<dbReference type="InterPro" id="IPR057031">
    <property type="entry name" value="SFR19-like_C"/>
</dbReference>
<dbReference type="PROSITE" id="PS00518">
    <property type="entry name" value="ZF_RING_1"/>
    <property type="match status" value="1"/>
</dbReference>
<feature type="region of interest" description="Disordered" evidence="5">
    <location>
        <begin position="963"/>
        <end position="1014"/>
    </location>
</feature>
<dbReference type="PROSITE" id="PS50089">
    <property type="entry name" value="ZF_RING_2"/>
    <property type="match status" value="1"/>
</dbReference>
<dbReference type="InterPro" id="IPR013083">
    <property type="entry name" value="Znf_RING/FYVE/PHD"/>
</dbReference>
<feature type="region of interest" description="Disordered" evidence="5">
    <location>
        <begin position="1031"/>
        <end position="1072"/>
    </location>
</feature>
<feature type="region of interest" description="Disordered" evidence="5">
    <location>
        <begin position="850"/>
        <end position="926"/>
    </location>
</feature>
<feature type="compositionally biased region" description="Low complexity" evidence="5">
    <location>
        <begin position="973"/>
        <end position="984"/>
    </location>
</feature>
<organism evidence="7 8">
    <name type="scientific">Monodelphis domestica</name>
    <name type="common">Gray short-tailed opossum</name>
    <dbReference type="NCBI Taxonomy" id="13616"/>
    <lineage>
        <taxon>Eukaryota</taxon>
        <taxon>Metazoa</taxon>
        <taxon>Chordata</taxon>
        <taxon>Craniata</taxon>
        <taxon>Vertebrata</taxon>
        <taxon>Euteleostomi</taxon>
        <taxon>Mammalia</taxon>
        <taxon>Metatheria</taxon>
        <taxon>Didelphimorphia</taxon>
        <taxon>Didelphidae</taxon>
        <taxon>Monodelphis</taxon>
    </lineage>
</organism>
<dbReference type="InterPro" id="IPR001841">
    <property type="entry name" value="Znf_RING"/>
</dbReference>
<dbReference type="GeneTree" id="ENSGT00950000183205"/>
<feature type="compositionally biased region" description="Basic and acidic residues" evidence="5">
    <location>
        <begin position="289"/>
        <end position="298"/>
    </location>
</feature>
<dbReference type="CDD" id="cd16636">
    <property type="entry name" value="mRING-HC-C3HC3D_SCAF11"/>
    <property type="match status" value="1"/>
</dbReference>
<feature type="region of interest" description="Disordered" evidence="5">
    <location>
        <begin position="570"/>
        <end position="599"/>
    </location>
</feature>
<keyword evidence="3" id="KW-0862">Zinc</keyword>
<evidence type="ECO:0000256" key="2">
    <source>
        <dbReference type="ARBA" id="ARBA00022771"/>
    </source>
</evidence>
<dbReference type="FunCoup" id="K7E0W7">
    <property type="interactions" value="2750"/>
</dbReference>
<reference evidence="7 8" key="1">
    <citation type="journal article" date="2007" name="Nature">
        <title>Genome of the marsupial Monodelphis domestica reveals innovation in non-coding sequences.</title>
        <authorList>
            <person name="Mikkelsen T.S."/>
            <person name="Wakefield M.J."/>
            <person name="Aken B."/>
            <person name="Amemiya C.T."/>
            <person name="Chang J.L."/>
            <person name="Duke S."/>
            <person name="Garber M."/>
            <person name="Gentles A.J."/>
            <person name="Goodstadt L."/>
            <person name="Heger A."/>
            <person name="Jurka J."/>
            <person name="Kamal M."/>
            <person name="Mauceli E."/>
            <person name="Searle S.M."/>
            <person name="Sharpe T."/>
            <person name="Baker M.L."/>
            <person name="Batzer M.A."/>
            <person name="Benos P.V."/>
            <person name="Belov K."/>
            <person name="Clamp M."/>
            <person name="Cook A."/>
            <person name="Cuff J."/>
            <person name="Das R."/>
            <person name="Davidow L."/>
            <person name="Deakin J.E."/>
            <person name="Fazzari M.J."/>
            <person name="Glass J.L."/>
            <person name="Grabherr M."/>
            <person name="Greally J.M."/>
            <person name="Gu W."/>
            <person name="Hore T.A."/>
            <person name="Huttley G.A."/>
            <person name="Kleber M."/>
            <person name="Jirtle R.L."/>
            <person name="Koina E."/>
            <person name="Lee J.T."/>
            <person name="Mahony S."/>
            <person name="Marra M.A."/>
            <person name="Miller R.D."/>
            <person name="Nicholls R.D."/>
            <person name="Oda M."/>
            <person name="Papenfuss A.T."/>
            <person name="Parra Z.E."/>
            <person name="Pollock D.D."/>
            <person name="Ray D.A."/>
            <person name="Schein J.E."/>
            <person name="Speed T.P."/>
            <person name="Thompson K."/>
            <person name="VandeBerg J.L."/>
            <person name="Wade C.M."/>
            <person name="Walker J.A."/>
            <person name="Waters P.D."/>
            <person name="Webber C."/>
            <person name="Weidman J.R."/>
            <person name="Xie X."/>
            <person name="Zody M.C."/>
            <person name="Baldwin J."/>
            <person name="Abdouelleil A."/>
            <person name="Abdulkadir J."/>
            <person name="Abebe A."/>
            <person name="Abera B."/>
            <person name="Abreu J."/>
            <person name="Acer S.C."/>
            <person name="Aftuck L."/>
            <person name="Alexander A."/>
            <person name="An P."/>
            <person name="Anderson E."/>
            <person name="Anderson S."/>
            <person name="Arachi H."/>
            <person name="Azer M."/>
            <person name="Bachantsang P."/>
            <person name="Barry A."/>
            <person name="Bayul T."/>
            <person name="Berlin A."/>
            <person name="Bessette D."/>
            <person name="Bloom T."/>
            <person name="Bloom T."/>
            <person name="Boguslavskiy L."/>
            <person name="Bonnet C."/>
            <person name="Boukhgalter B."/>
            <person name="Bourzgui I."/>
            <person name="Brown A."/>
            <person name="Cahill P."/>
            <person name="Channer S."/>
            <person name="Cheshatsang Y."/>
            <person name="Chuda L."/>
            <person name="Citroen M."/>
            <person name="Collymore A."/>
            <person name="Cooke P."/>
            <person name="Costello M."/>
            <person name="D'Aco K."/>
            <person name="Daza R."/>
            <person name="De Haan G."/>
            <person name="DeGray S."/>
            <person name="DeMaso C."/>
            <person name="Dhargay N."/>
            <person name="Dooley K."/>
            <person name="Dooley E."/>
            <person name="Doricent M."/>
            <person name="Dorje P."/>
            <person name="Dorjee K."/>
            <person name="Dupes A."/>
            <person name="Elong R."/>
            <person name="Falk J."/>
            <person name="Farina A."/>
            <person name="Faro S."/>
            <person name="Ferguson D."/>
            <person name="Fisher S."/>
            <person name="Foley C.D."/>
            <person name="Franke A."/>
            <person name="Friedrich D."/>
            <person name="Gadbois L."/>
            <person name="Gearin G."/>
            <person name="Gearin C.R."/>
            <person name="Giannoukos G."/>
            <person name="Goode T."/>
            <person name="Graham J."/>
            <person name="Grandbois E."/>
            <person name="Grewal S."/>
            <person name="Gyaltsen K."/>
            <person name="Hafez N."/>
            <person name="Hagos B."/>
            <person name="Hall J."/>
            <person name="Henson C."/>
            <person name="Hollinger A."/>
            <person name="Honan T."/>
            <person name="Huard M.D."/>
            <person name="Hughes L."/>
            <person name="Hurhula B."/>
            <person name="Husby M.E."/>
            <person name="Kamat A."/>
            <person name="Kanga B."/>
            <person name="Kashin S."/>
            <person name="Khazanovich D."/>
            <person name="Kisner P."/>
            <person name="Lance K."/>
            <person name="Lara M."/>
            <person name="Lee W."/>
            <person name="Lennon N."/>
            <person name="Letendre F."/>
            <person name="LeVine R."/>
            <person name="Lipovsky A."/>
            <person name="Liu X."/>
            <person name="Liu J."/>
            <person name="Liu S."/>
            <person name="Lokyitsang T."/>
            <person name="Lokyitsang Y."/>
            <person name="Lubonja R."/>
            <person name="Lui A."/>
            <person name="MacDonald P."/>
            <person name="Magnisalis V."/>
            <person name="Maru K."/>
            <person name="Matthews C."/>
            <person name="McCusker W."/>
            <person name="McDonough S."/>
            <person name="Mehta T."/>
            <person name="Meldrim J."/>
            <person name="Meneus L."/>
            <person name="Mihai O."/>
            <person name="Mihalev A."/>
            <person name="Mihova T."/>
            <person name="Mittelman R."/>
            <person name="Mlenga V."/>
            <person name="Montmayeur A."/>
            <person name="Mulrain L."/>
            <person name="Navidi A."/>
            <person name="Naylor J."/>
            <person name="Negash T."/>
            <person name="Nguyen T."/>
            <person name="Nguyen N."/>
            <person name="Nicol R."/>
            <person name="Norbu C."/>
            <person name="Norbu N."/>
            <person name="Novod N."/>
            <person name="O'Neill B."/>
            <person name="Osman S."/>
            <person name="Markiewicz E."/>
            <person name="Oyono O.L."/>
            <person name="Patti C."/>
            <person name="Phunkhang P."/>
            <person name="Pierre F."/>
            <person name="Priest M."/>
            <person name="Raghuraman S."/>
            <person name="Rege F."/>
            <person name="Reyes R."/>
            <person name="Rise C."/>
            <person name="Rogov P."/>
            <person name="Ross K."/>
            <person name="Ryan E."/>
            <person name="Settipalli S."/>
            <person name="Shea T."/>
            <person name="Sherpa N."/>
            <person name="Shi L."/>
            <person name="Shih D."/>
            <person name="Sparrow T."/>
            <person name="Spaulding J."/>
            <person name="Stalker J."/>
            <person name="Stange-Thomann N."/>
            <person name="Stavropoulos S."/>
            <person name="Stone C."/>
            <person name="Strader C."/>
            <person name="Tesfaye S."/>
            <person name="Thomson T."/>
            <person name="Thoulutsang Y."/>
            <person name="Thoulutsang D."/>
            <person name="Topham K."/>
            <person name="Topping I."/>
            <person name="Tsamla T."/>
            <person name="Vassiliev H."/>
            <person name="Vo A."/>
            <person name="Wangchuk T."/>
            <person name="Wangdi T."/>
            <person name="Weiand M."/>
            <person name="Wilkinson J."/>
            <person name="Wilson A."/>
            <person name="Yadav S."/>
            <person name="Young G."/>
            <person name="Yu Q."/>
            <person name="Zembek L."/>
            <person name="Zhong D."/>
            <person name="Zimmer A."/>
            <person name="Zwirko Z."/>
            <person name="Jaffe D.B."/>
            <person name="Alvarez P."/>
            <person name="Brockman W."/>
            <person name="Butler J."/>
            <person name="Chin C."/>
            <person name="Gnerre S."/>
            <person name="MacCallum I."/>
            <person name="Graves J.A."/>
            <person name="Ponting C.P."/>
            <person name="Breen M."/>
            <person name="Samollow P.B."/>
            <person name="Lander E.S."/>
            <person name="Lindblad-Toh K."/>
        </authorList>
    </citation>
    <scope>NUCLEOTIDE SEQUENCE [LARGE SCALE GENOMIC DNA]</scope>
</reference>
<reference evidence="7" key="2">
    <citation type="submission" date="2025-08" db="UniProtKB">
        <authorList>
            <consortium name="Ensembl"/>
        </authorList>
    </citation>
    <scope>IDENTIFICATION</scope>
</reference>
<dbReference type="Gene3D" id="3.30.40.10">
    <property type="entry name" value="Zinc/RING finger domain, C3HC4 (zinc finger)"/>
    <property type="match status" value="1"/>
</dbReference>
<feature type="compositionally biased region" description="Basic and acidic residues" evidence="5">
    <location>
        <begin position="852"/>
        <end position="874"/>
    </location>
</feature>
<dbReference type="PANTHER" id="PTHR47048">
    <property type="entry name" value="PROTEIN SCAF11"/>
    <property type="match status" value="1"/>
</dbReference>
<dbReference type="Proteomes" id="UP000002280">
    <property type="component" value="Chromosome 3"/>
</dbReference>
<feature type="compositionally biased region" description="Basic and acidic residues" evidence="5">
    <location>
        <begin position="13"/>
        <end position="25"/>
    </location>
</feature>
<name>K7E0W7_MONDO</name>
<feature type="compositionally biased region" description="Basic and acidic residues" evidence="5">
    <location>
        <begin position="829"/>
        <end position="838"/>
    </location>
</feature>
<feature type="compositionally biased region" description="Basic and acidic residues" evidence="5">
    <location>
        <begin position="905"/>
        <end position="926"/>
    </location>
</feature>
<dbReference type="GO" id="GO:0000245">
    <property type="term" value="P:spliceosomal complex assembly"/>
    <property type="evidence" value="ECO:0000318"/>
    <property type="project" value="GO_Central"/>
</dbReference>